<evidence type="ECO:0000313" key="2">
    <source>
        <dbReference type="Proteomes" id="UP000553459"/>
    </source>
</evidence>
<dbReference type="EMBL" id="JAAABJ010000634">
    <property type="protein sequence ID" value="NAW51896.1"/>
    <property type="molecule type" value="Genomic_DNA"/>
</dbReference>
<comment type="caution">
    <text evidence="1">The sequence shown here is derived from an EMBL/GenBank/DDBJ whole genome shotgun (WGS) entry which is preliminary data.</text>
</comment>
<accession>A0A845PYK3</accession>
<evidence type="ECO:0000313" key="1">
    <source>
        <dbReference type="EMBL" id="NAW51896.1"/>
    </source>
</evidence>
<dbReference type="AlphaFoldDB" id="A0A845PYK3"/>
<dbReference type="RefSeq" id="WP_166520151.1">
    <property type="nucleotide sequence ID" value="NZ_JAAABJ010000634.1"/>
</dbReference>
<dbReference type="Proteomes" id="UP000553459">
    <property type="component" value="Unassembled WGS sequence"/>
</dbReference>
<protein>
    <submittedName>
        <fullName evidence="1">Uncharacterized protein</fullName>
    </submittedName>
</protein>
<organism evidence="1 2">
    <name type="scientific">Elizabethkingia argenteiflava</name>
    <dbReference type="NCBI Taxonomy" id="2681556"/>
    <lineage>
        <taxon>Bacteria</taxon>
        <taxon>Pseudomonadati</taxon>
        <taxon>Bacteroidota</taxon>
        <taxon>Flavobacteriia</taxon>
        <taxon>Flavobacteriales</taxon>
        <taxon>Weeksellaceae</taxon>
        <taxon>Elizabethkingia</taxon>
    </lineage>
</organism>
<gene>
    <name evidence="1" type="ORF">GNY06_11145</name>
</gene>
<proteinExistence type="predicted"/>
<sequence length="75" mass="8775">MPYNDVFLQGSKIVYAIAFFYVGKFPCDHHFVHDSDFIMDEYLKFVSIKPPDIALASKSYTLKGFYVDESLFNHR</sequence>
<name>A0A845PYK3_9FLAO</name>
<reference evidence="1 2" key="1">
    <citation type="submission" date="2019-11" db="EMBL/GenBank/DDBJ databases">
        <title>Characterization of Elizabethkingia argenteiflava sp. nov., isolated from inner surface of Soybean Pods.</title>
        <authorList>
            <person name="Mo S."/>
        </authorList>
    </citation>
    <scope>NUCLEOTIDE SEQUENCE [LARGE SCALE GENOMIC DNA]</scope>
    <source>
        <strain evidence="1 2">YB22</strain>
    </source>
</reference>
<keyword evidence="2" id="KW-1185">Reference proteome</keyword>